<dbReference type="KEGG" id="bcr:BCAH187_A3049"/>
<reference evidence="1 2" key="1">
    <citation type="submission" date="2008-10" db="EMBL/GenBank/DDBJ databases">
        <title>Genome sequence of Bacillus cereus AH187.</title>
        <authorList>
            <person name="Dodson R.J."/>
            <person name="Durkin A.S."/>
            <person name="Rosovitz M.J."/>
            <person name="Rasko D.A."/>
            <person name="Kolsto A.B."/>
            <person name="Okstad O.A."/>
            <person name="Ravel J."/>
            <person name="Sutton G."/>
        </authorList>
    </citation>
    <scope>NUCLEOTIDE SEQUENCE [LARGE SCALE GENOMIC DNA]</scope>
    <source>
        <strain evidence="1 2">AH187</strain>
    </source>
</reference>
<proteinExistence type="predicted"/>
<dbReference type="EMBL" id="CP001177">
    <property type="protein sequence ID" value="ACJ78853.1"/>
    <property type="molecule type" value="Genomic_DNA"/>
</dbReference>
<name>B7HVM8_BACC7</name>
<evidence type="ECO:0000313" key="1">
    <source>
        <dbReference type="EMBL" id="ACJ78853.1"/>
    </source>
</evidence>
<evidence type="ECO:0000313" key="2">
    <source>
        <dbReference type="Proteomes" id="UP000002214"/>
    </source>
</evidence>
<sequence length="50" mass="6147">MILLILCLHIDFYYIKKSEQKYDYIETKEVDSHINYLFTKSTSFKLHFLL</sequence>
<accession>B7HVM8</accession>
<dbReference type="AlphaFoldDB" id="B7HVM8"/>
<dbReference type="Proteomes" id="UP000002214">
    <property type="component" value="Chromosome"/>
</dbReference>
<protein>
    <submittedName>
        <fullName evidence="1">Uncharacterized protein</fullName>
    </submittedName>
</protein>
<organism evidence="1 2">
    <name type="scientific">Bacillus cereus (strain AH187)</name>
    <dbReference type="NCBI Taxonomy" id="405534"/>
    <lineage>
        <taxon>Bacteria</taxon>
        <taxon>Bacillati</taxon>
        <taxon>Bacillota</taxon>
        <taxon>Bacilli</taxon>
        <taxon>Bacillales</taxon>
        <taxon>Bacillaceae</taxon>
        <taxon>Bacillus</taxon>
        <taxon>Bacillus cereus group</taxon>
    </lineage>
</organism>
<dbReference type="HOGENOM" id="CLU_3114239_0_0_9"/>
<gene>
    <name evidence="1" type="ordered locus">BCAH187_A3049</name>
</gene>